<keyword evidence="3" id="KW-1185">Reference proteome</keyword>
<sequence>MIIGDDWLTKTMLINTLSKNPKLQSQLNSPTSQFGNLFTKVLGEILNNNESELTTRVNENSFLPHLELMSPIFTKANTEASFKKENITSDDSLQFQSISAEKINETLGGKLKGFGEMFVKAGQQFNINPGLLAAIAKHETGNGTSRASIVKNNIAGMMGKSGLKTYASVEDSIMDMARNLSSNYLGKGLSSISSIGSKYAPIGAENDPTGLNNHWVKGVSKYFNQITV</sequence>
<evidence type="ECO:0000259" key="1">
    <source>
        <dbReference type="Pfam" id="PF01832"/>
    </source>
</evidence>
<dbReference type="Pfam" id="PF01832">
    <property type="entry name" value="Glucosaminidase"/>
    <property type="match status" value="1"/>
</dbReference>
<dbReference type="AlphaFoldDB" id="A0A9J6MYX3"/>
<dbReference type="GO" id="GO:0004040">
    <property type="term" value="F:amidase activity"/>
    <property type="evidence" value="ECO:0007669"/>
    <property type="project" value="InterPro"/>
</dbReference>
<protein>
    <submittedName>
        <fullName evidence="2">Glucosaminidase domain-containing protein</fullName>
    </submittedName>
</protein>
<evidence type="ECO:0000313" key="3">
    <source>
        <dbReference type="Proteomes" id="UP000677265"/>
    </source>
</evidence>
<gene>
    <name evidence="2" type="ORF">KHB02_014960</name>
</gene>
<dbReference type="Proteomes" id="UP000677265">
    <property type="component" value="Unassembled WGS sequence"/>
</dbReference>
<comment type="caution">
    <text evidence="2">The sequence shown here is derived from an EMBL/GenBank/DDBJ whole genome shotgun (WGS) entry which is preliminary data.</text>
</comment>
<dbReference type="Gene3D" id="1.10.530.10">
    <property type="match status" value="1"/>
</dbReference>
<dbReference type="EMBL" id="JAGYPE020000025">
    <property type="protein sequence ID" value="MCH6266827.1"/>
    <property type="molecule type" value="Genomic_DNA"/>
</dbReference>
<proteinExistence type="predicted"/>
<accession>A0A9J6MYX3</accession>
<reference evidence="2 3" key="1">
    <citation type="submission" date="2022-03" db="EMBL/GenBank/DDBJ databases">
        <title>Novel Bacillus species.</title>
        <authorList>
            <person name="Liu G."/>
        </authorList>
    </citation>
    <scope>NUCLEOTIDE SEQUENCE [LARGE SCALE GENOMIC DNA]</scope>
    <source>
        <strain evidence="2 3">FJAT-50051</strain>
    </source>
</reference>
<name>A0A9J6MYX3_9BACI</name>
<organism evidence="2 3">
    <name type="scientific">Neobacillus citreus</name>
    <dbReference type="NCBI Taxonomy" id="2833578"/>
    <lineage>
        <taxon>Bacteria</taxon>
        <taxon>Bacillati</taxon>
        <taxon>Bacillota</taxon>
        <taxon>Bacilli</taxon>
        <taxon>Bacillales</taxon>
        <taxon>Bacillaceae</taxon>
        <taxon>Neobacillus</taxon>
    </lineage>
</organism>
<feature type="domain" description="Mannosyl-glycoprotein endo-beta-N-acetylglucosamidase-like" evidence="1">
    <location>
        <begin position="116"/>
        <end position="184"/>
    </location>
</feature>
<dbReference type="InterPro" id="IPR002901">
    <property type="entry name" value="MGlyc_endo_b_GlcNAc-like_dom"/>
</dbReference>
<dbReference type="RefSeq" id="WP_241113877.1">
    <property type="nucleotide sequence ID" value="NZ_JAGYPE020000025.1"/>
</dbReference>
<evidence type="ECO:0000313" key="2">
    <source>
        <dbReference type="EMBL" id="MCH6266827.1"/>
    </source>
</evidence>